<dbReference type="PANTHER" id="PTHR32089:SF120">
    <property type="entry name" value="METHYL-ACCEPTING CHEMOTAXIS PROTEIN TLPQ"/>
    <property type="match status" value="1"/>
</dbReference>
<dbReference type="GO" id="GO:0016020">
    <property type="term" value="C:membrane"/>
    <property type="evidence" value="ECO:0007669"/>
    <property type="project" value="UniProtKB-SubCell"/>
</dbReference>
<dbReference type="SMART" id="SM00283">
    <property type="entry name" value="MA"/>
    <property type="match status" value="1"/>
</dbReference>
<evidence type="ECO:0000256" key="4">
    <source>
        <dbReference type="PROSITE-ProRule" id="PRU00284"/>
    </source>
</evidence>
<evidence type="ECO:0000256" key="7">
    <source>
        <dbReference type="SAM" id="Phobius"/>
    </source>
</evidence>
<dbReference type="Pfam" id="PF00672">
    <property type="entry name" value="HAMP"/>
    <property type="match status" value="1"/>
</dbReference>
<reference evidence="10 11" key="1">
    <citation type="submission" date="2019-05" db="EMBL/GenBank/DDBJ databases">
        <title>OXA-830, a novel chromosomally encoded expanded-spectrum class D beta-lactamase in Aeromonas simiae.</title>
        <authorList>
            <person name="Zhou W."/>
            <person name="Chen Q."/>
        </authorList>
    </citation>
    <scope>NUCLEOTIDE SEQUENCE [LARGE SCALE GENOMIC DNA]</scope>
    <source>
        <strain evidence="10 11">A6</strain>
    </source>
</reference>
<dbReference type="EMBL" id="CP040449">
    <property type="protein sequence ID" value="QFI54096.1"/>
    <property type="molecule type" value="Genomic_DNA"/>
</dbReference>
<dbReference type="KEGG" id="asim:FE240_04940"/>
<keyword evidence="11" id="KW-1185">Reference proteome</keyword>
<dbReference type="PROSITE" id="PS50885">
    <property type="entry name" value="HAMP"/>
    <property type="match status" value="1"/>
</dbReference>
<dbReference type="InterPro" id="IPR004089">
    <property type="entry name" value="MCPsignal_dom"/>
</dbReference>
<keyword evidence="7" id="KW-1133">Transmembrane helix</keyword>
<dbReference type="Gene3D" id="1.10.287.950">
    <property type="entry name" value="Methyl-accepting chemotaxis protein"/>
    <property type="match status" value="1"/>
</dbReference>
<dbReference type="GO" id="GO:0004888">
    <property type="term" value="F:transmembrane signaling receptor activity"/>
    <property type="evidence" value="ECO:0007669"/>
    <property type="project" value="InterPro"/>
</dbReference>
<evidence type="ECO:0000259" key="8">
    <source>
        <dbReference type="PROSITE" id="PS50111"/>
    </source>
</evidence>
<feature type="compositionally biased region" description="Polar residues" evidence="6">
    <location>
        <begin position="323"/>
        <end position="338"/>
    </location>
</feature>
<dbReference type="GO" id="GO:0007165">
    <property type="term" value="P:signal transduction"/>
    <property type="evidence" value="ECO:0007669"/>
    <property type="project" value="UniProtKB-KW"/>
</dbReference>
<dbReference type="FunFam" id="1.10.287.950:FF:000001">
    <property type="entry name" value="Methyl-accepting chemotaxis sensory transducer"/>
    <property type="match status" value="1"/>
</dbReference>
<dbReference type="InterPro" id="IPR003660">
    <property type="entry name" value="HAMP_dom"/>
</dbReference>
<feature type="domain" description="HAMP" evidence="9">
    <location>
        <begin position="215"/>
        <end position="269"/>
    </location>
</feature>
<dbReference type="CDD" id="cd11386">
    <property type="entry name" value="MCP_signal"/>
    <property type="match status" value="1"/>
</dbReference>
<evidence type="ECO:0000313" key="11">
    <source>
        <dbReference type="Proteomes" id="UP000594034"/>
    </source>
</evidence>
<keyword evidence="7" id="KW-0812">Transmembrane</keyword>
<evidence type="ECO:0000256" key="2">
    <source>
        <dbReference type="ARBA" id="ARBA00023224"/>
    </source>
</evidence>
<dbReference type="InterPro" id="IPR004090">
    <property type="entry name" value="Chemotax_Me-accpt_rcpt"/>
</dbReference>
<evidence type="ECO:0000313" key="10">
    <source>
        <dbReference type="EMBL" id="QFI54096.1"/>
    </source>
</evidence>
<feature type="region of interest" description="Disordered" evidence="6">
    <location>
        <begin position="323"/>
        <end position="345"/>
    </location>
</feature>
<evidence type="ECO:0000256" key="3">
    <source>
        <dbReference type="ARBA" id="ARBA00029447"/>
    </source>
</evidence>
<dbReference type="SMART" id="SM00304">
    <property type="entry name" value="HAMP"/>
    <property type="match status" value="2"/>
</dbReference>
<evidence type="ECO:0000256" key="1">
    <source>
        <dbReference type="ARBA" id="ARBA00004370"/>
    </source>
</evidence>
<dbReference type="InterPro" id="IPR024478">
    <property type="entry name" value="HlyB_4HB_MCP"/>
</dbReference>
<dbReference type="SUPFAM" id="SSF58104">
    <property type="entry name" value="Methyl-accepting chemotaxis protein (MCP) signaling domain"/>
    <property type="match status" value="1"/>
</dbReference>
<dbReference type="Pfam" id="PF12729">
    <property type="entry name" value="4HB_MCP_1"/>
    <property type="match status" value="1"/>
</dbReference>
<feature type="coiled-coil region" evidence="5">
    <location>
        <begin position="296"/>
        <end position="323"/>
    </location>
</feature>
<comment type="subcellular location">
    <subcellularLocation>
        <location evidence="1">Membrane</location>
    </subcellularLocation>
</comment>
<evidence type="ECO:0000256" key="6">
    <source>
        <dbReference type="SAM" id="MobiDB-lite"/>
    </source>
</evidence>
<name>A0A5J6WSI1_9GAMM</name>
<dbReference type="CDD" id="cd06225">
    <property type="entry name" value="HAMP"/>
    <property type="match status" value="1"/>
</dbReference>
<keyword evidence="7" id="KW-0472">Membrane</keyword>
<proteinExistence type="inferred from homology"/>
<keyword evidence="5" id="KW-0175">Coiled coil</keyword>
<evidence type="ECO:0000256" key="5">
    <source>
        <dbReference type="SAM" id="Coils"/>
    </source>
</evidence>
<accession>A0A5J6WSI1</accession>
<keyword evidence="2 4" id="KW-0807">Transducer</keyword>
<dbReference type="PANTHER" id="PTHR32089">
    <property type="entry name" value="METHYL-ACCEPTING CHEMOTAXIS PROTEIN MCPB"/>
    <property type="match status" value="1"/>
</dbReference>
<feature type="domain" description="Methyl-accepting transducer" evidence="8">
    <location>
        <begin position="274"/>
        <end position="510"/>
    </location>
</feature>
<organism evidence="10 11">
    <name type="scientific">Aeromonas simiae</name>
    <dbReference type="NCBI Taxonomy" id="218936"/>
    <lineage>
        <taxon>Bacteria</taxon>
        <taxon>Pseudomonadati</taxon>
        <taxon>Pseudomonadota</taxon>
        <taxon>Gammaproteobacteria</taxon>
        <taxon>Aeromonadales</taxon>
        <taxon>Aeromonadaceae</taxon>
        <taxon>Aeromonas</taxon>
    </lineage>
</organism>
<dbReference type="GO" id="GO:0006935">
    <property type="term" value="P:chemotaxis"/>
    <property type="evidence" value="ECO:0007669"/>
    <property type="project" value="InterPro"/>
</dbReference>
<dbReference type="RefSeq" id="WP_193003611.1">
    <property type="nucleotide sequence ID" value="NZ_CP040449.1"/>
</dbReference>
<gene>
    <name evidence="10" type="ORF">FE240_04940</name>
</gene>
<comment type="similarity">
    <text evidence="3">Belongs to the methyl-accepting chemotaxis (MCP) protein family.</text>
</comment>
<dbReference type="PRINTS" id="PR00260">
    <property type="entry name" value="CHEMTRNSDUCR"/>
</dbReference>
<dbReference type="PROSITE" id="PS50111">
    <property type="entry name" value="CHEMOTAXIS_TRANSDUC_2"/>
    <property type="match status" value="1"/>
</dbReference>
<feature type="transmembrane region" description="Helical" evidence="7">
    <location>
        <begin position="194"/>
        <end position="213"/>
    </location>
</feature>
<evidence type="ECO:0000259" key="9">
    <source>
        <dbReference type="PROSITE" id="PS50885"/>
    </source>
</evidence>
<sequence>MLKNLSIGQKLGAGFAVLALMIISLVLLLLAQLSRLHNDTASLAEDILPSVASSGKINAYLLDARRMELNALLDLAGGDLAGYERFNKKFNDFRDEFEREFAHYRTLTFSSPEERAMYDKLGMLLNRYYQIHEYIETAVQQGDNEKITSLRNNESRVALLEAIEYANNLREMNETISSIQAKESEETYIQGRNIGYGAGIFTTILVIILSTVLTQQIRRPIAALLIQIRRVAQGDLSASIDRSLFRHDELGAVAKGLDEMQDSLRTLVSEVSASVVQLSSAAEEISMVAGQSAGNMNNQQYEINQLSAAMDEMRATVHEVSRNTSDAADSAGHANQSAEAGAKTVHDSINRIEKVEEVIEEAACIIEQLGNDSQNIGMVLDVIHNIADQTNLLALNAAIEAARAGEHGRGFAVVADEVRSLVRRTQDSTSRINDIISELRQRAELASVTMKQGQGIMKDTVASARQAGSAIGEINGAVTTISEMSVQIAAATEQQSAVTEELNRNMVNITRASEEVATGANQMAQACNELTQLASQLHGMVSRFQV</sequence>
<dbReference type="Proteomes" id="UP000594034">
    <property type="component" value="Chromosome"/>
</dbReference>
<dbReference type="AlphaFoldDB" id="A0A5J6WSI1"/>
<dbReference type="Pfam" id="PF00015">
    <property type="entry name" value="MCPsignal"/>
    <property type="match status" value="1"/>
</dbReference>
<feature type="transmembrane region" description="Helical" evidence="7">
    <location>
        <begin position="12"/>
        <end position="31"/>
    </location>
</feature>
<protein>
    <submittedName>
        <fullName evidence="10">Methyl-accepting chemotaxis protein</fullName>
    </submittedName>
</protein>